<comment type="caution">
    <text evidence="10">The sequence shown here is derived from an EMBL/GenBank/DDBJ whole genome shotgun (WGS) entry which is preliminary data.</text>
</comment>
<dbReference type="SUPFAM" id="SSF56112">
    <property type="entry name" value="Protein kinase-like (PK-like)"/>
    <property type="match status" value="1"/>
</dbReference>
<dbReference type="PROSITE" id="PS50011">
    <property type="entry name" value="PROTEIN_KINASE_DOM"/>
    <property type="match status" value="1"/>
</dbReference>
<dbReference type="GO" id="GO:0004674">
    <property type="term" value="F:protein serine/threonine kinase activity"/>
    <property type="evidence" value="ECO:0007669"/>
    <property type="project" value="UniProtKB-KW"/>
</dbReference>
<dbReference type="AlphaFoldDB" id="A0A8H6FWY8"/>
<evidence type="ECO:0000256" key="7">
    <source>
        <dbReference type="ARBA" id="ARBA00047899"/>
    </source>
</evidence>
<dbReference type="SMART" id="SM00220">
    <property type="entry name" value="S_TKc"/>
    <property type="match status" value="1"/>
</dbReference>
<keyword evidence="5" id="KW-0418">Kinase</keyword>
<comment type="catalytic activity">
    <reaction evidence="7">
        <text>L-threonyl-[protein] + ATP = O-phospho-L-threonyl-[protein] + ADP + H(+)</text>
        <dbReference type="Rhea" id="RHEA:46608"/>
        <dbReference type="Rhea" id="RHEA-COMP:11060"/>
        <dbReference type="Rhea" id="RHEA-COMP:11605"/>
        <dbReference type="ChEBI" id="CHEBI:15378"/>
        <dbReference type="ChEBI" id="CHEBI:30013"/>
        <dbReference type="ChEBI" id="CHEBI:30616"/>
        <dbReference type="ChEBI" id="CHEBI:61977"/>
        <dbReference type="ChEBI" id="CHEBI:456216"/>
        <dbReference type="EC" id="2.7.11.1"/>
    </reaction>
</comment>
<reference evidence="10 11" key="1">
    <citation type="journal article" date="2020" name="Genomics">
        <title>Complete, high-quality genomes from long-read metagenomic sequencing of two wolf lichen thalli reveals enigmatic genome architecture.</title>
        <authorList>
            <person name="McKenzie S.K."/>
            <person name="Walston R.F."/>
            <person name="Allen J.L."/>
        </authorList>
    </citation>
    <scope>NUCLEOTIDE SEQUENCE [LARGE SCALE GENOMIC DNA]</scope>
    <source>
        <strain evidence="10">WasteWater2</strain>
    </source>
</reference>
<proteinExistence type="predicted"/>
<dbReference type="GeneID" id="59287556"/>
<dbReference type="Gene3D" id="3.30.200.20">
    <property type="entry name" value="Phosphorylase Kinase, domain 1"/>
    <property type="match status" value="1"/>
</dbReference>
<dbReference type="Gene3D" id="1.10.510.10">
    <property type="entry name" value="Transferase(Phosphotransferase) domain 1"/>
    <property type="match status" value="1"/>
</dbReference>
<dbReference type="InterPro" id="IPR050660">
    <property type="entry name" value="NEK_Ser/Thr_kinase"/>
</dbReference>
<evidence type="ECO:0000256" key="4">
    <source>
        <dbReference type="ARBA" id="ARBA00022741"/>
    </source>
</evidence>
<keyword evidence="2" id="KW-0723">Serine/threonine-protein kinase</keyword>
<dbReference type="GO" id="GO:0005524">
    <property type="term" value="F:ATP binding"/>
    <property type="evidence" value="ECO:0007669"/>
    <property type="project" value="UniProtKB-KW"/>
</dbReference>
<dbReference type="InterPro" id="IPR008271">
    <property type="entry name" value="Ser/Thr_kinase_AS"/>
</dbReference>
<dbReference type="Proteomes" id="UP000578531">
    <property type="component" value="Unassembled WGS sequence"/>
</dbReference>
<dbReference type="RefSeq" id="XP_037165616.1">
    <property type="nucleotide sequence ID" value="XM_037307807.1"/>
</dbReference>
<keyword evidence="4" id="KW-0547">Nucleotide-binding</keyword>
<evidence type="ECO:0000256" key="8">
    <source>
        <dbReference type="ARBA" id="ARBA00048679"/>
    </source>
</evidence>
<dbReference type="EC" id="2.7.11.1" evidence="1"/>
<feature type="domain" description="Protein kinase" evidence="9">
    <location>
        <begin position="64"/>
        <end position="331"/>
    </location>
</feature>
<name>A0A8H6FWY8_9LECA</name>
<dbReference type="InterPro" id="IPR000719">
    <property type="entry name" value="Prot_kinase_dom"/>
</dbReference>
<protein>
    <recommendedName>
        <fullName evidence="1">non-specific serine/threonine protein kinase</fullName>
        <ecNumber evidence="1">2.7.11.1</ecNumber>
    </recommendedName>
</protein>
<dbReference type="InterPro" id="IPR011009">
    <property type="entry name" value="Kinase-like_dom_sf"/>
</dbReference>
<keyword evidence="6" id="KW-0067">ATP-binding</keyword>
<evidence type="ECO:0000256" key="3">
    <source>
        <dbReference type="ARBA" id="ARBA00022679"/>
    </source>
</evidence>
<accession>A0A8H6FWY8</accession>
<dbReference type="OrthoDB" id="310217at2759"/>
<evidence type="ECO:0000256" key="2">
    <source>
        <dbReference type="ARBA" id="ARBA00022527"/>
    </source>
</evidence>
<dbReference type="PROSITE" id="PS00108">
    <property type="entry name" value="PROTEIN_KINASE_ST"/>
    <property type="match status" value="1"/>
</dbReference>
<evidence type="ECO:0000259" key="9">
    <source>
        <dbReference type="PROSITE" id="PS50011"/>
    </source>
</evidence>
<gene>
    <name evidence="10" type="ORF">HO173_005895</name>
</gene>
<organism evidence="10 11">
    <name type="scientific">Letharia columbiana</name>
    <dbReference type="NCBI Taxonomy" id="112416"/>
    <lineage>
        <taxon>Eukaryota</taxon>
        <taxon>Fungi</taxon>
        <taxon>Dikarya</taxon>
        <taxon>Ascomycota</taxon>
        <taxon>Pezizomycotina</taxon>
        <taxon>Lecanoromycetes</taxon>
        <taxon>OSLEUM clade</taxon>
        <taxon>Lecanoromycetidae</taxon>
        <taxon>Lecanorales</taxon>
        <taxon>Lecanorineae</taxon>
        <taxon>Parmeliaceae</taxon>
        <taxon>Letharia</taxon>
    </lineage>
</organism>
<evidence type="ECO:0000256" key="6">
    <source>
        <dbReference type="ARBA" id="ARBA00022840"/>
    </source>
</evidence>
<dbReference type="PANTHER" id="PTHR43671:SF98">
    <property type="entry name" value="SERINE_THREONINE-PROTEIN KINASE NEK11"/>
    <property type="match status" value="1"/>
</dbReference>
<keyword evidence="3" id="KW-0808">Transferase</keyword>
<evidence type="ECO:0000313" key="11">
    <source>
        <dbReference type="Proteomes" id="UP000578531"/>
    </source>
</evidence>
<sequence length="332" mass="38423">MNFPSTTSANVPILLGSLTFMQETVSTKIYLYQRSHLHEHNNKAPSIDTSFESMPVRGNHLEKWRVLRTIGEGAQGRCKLVERKSDGELAVRKQVDWYTKINSSPLEAIILNDVLPPSRRVVKLITFWFTPSPRNDDYLIELFEYCRGGDLEHAVTQYGRLSEDFIWHCFIQIAEALDVVHNAGSQLVVHRDVKPDNIFLEQKYRHAAPWPNLKLGDFGAATLKPHTEAMLMRCWQGPELPHHSTAGDIWGLGAIIHWMGHRRPPITPRPARFSQKEWESQPAARRPTLLPKSYSLELNDCMMECLRWDPRDRISSHELVKRLKRDRHGKRR</sequence>
<dbReference type="Pfam" id="PF00069">
    <property type="entry name" value="Pkinase"/>
    <property type="match status" value="1"/>
</dbReference>
<dbReference type="EMBL" id="JACCJC010000021">
    <property type="protein sequence ID" value="KAF6236264.1"/>
    <property type="molecule type" value="Genomic_DNA"/>
</dbReference>
<evidence type="ECO:0000256" key="5">
    <source>
        <dbReference type="ARBA" id="ARBA00022777"/>
    </source>
</evidence>
<evidence type="ECO:0000256" key="1">
    <source>
        <dbReference type="ARBA" id="ARBA00012513"/>
    </source>
</evidence>
<comment type="catalytic activity">
    <reaction evidence="8">
        <text>L-seryl-[protein] + ATP = O-phospho-L-seryl-[protein] + ADP + H(+)</text>
        <dbReference type="Rhea" id="RHEA:17989"/>
        <dbReference type="Rhea" id="RHEA-COMP:9863"/>
        <dbReference type="Rhea" id="RHEA-COMP:11604"/>
        <dbReference type="ChEBI" id="CHEBI:15378"/>
        <dbReference type="ChEBI" id="CHEBI:29999"/>
        <dbReference type="ChEBI" id="CHEBI:30616"/>
        <dbReference type="ChEBI" id="CHEBI:83421"/>
        <dbReference type="ChEBI" id="CHEBI:456216"/>
        <dbReference type="EC" id="2.7.11.1"/>
    </reaction>
</comment>
<evidence type="ECO:0000313" key="10">
    <source>
        <dbReference type="EMBL" id="KAF6236264.1"/>
    </source>
</evidence>
<keyword evidence="11" id="KW-1185">Reference proteome</keyword>
<dbReference type="PANTHER" id="PTHR43671">
    <property type="entry name" value="SERINE/THREONINE-PROTEIN KINASE NEK"/>
    <property type="match status" value="1"/>
</dbReference>